<evidence type="ECO:0000256" key="12">
    <source>
        <dbReference type="HAMAP-Rule" id="MF_00111"/>
    </source>
</evidence>
<keyword evidence="3 12" id="KW-0963">Cytoplasm</keyword>
<feature type="binding site" evidence="12">
    <location>
        <begin position="22"/>
        <end position="23"/>
    </location>
    <ligand>
        <name>phosphoenolpyruvate</name>
        <dbReference type="ChEBI" id="CHEBI:58702"/>
    </ligand>
</feature>
<dbReference type="EMBL" id="CP017831">
    <property type="protein sequence ID" value="AOZ95582.1"/>
    <property type="molecule type" value="Genomic_DNA"/>
</dbReference>
<dbReference type="GO" id="GO:0008360">
    <property type="term" value="P:regulation of cell shape"/>
    <property type="evidence" value="ECO:0007669"/>
    <property type="project" value="UniProtKB-KW"/>
</dbReference>
<keyword evidence="8 12" id="KW-0131">Cell cycle</keyword>
<evidence type="ECO:0000256" key="5">
    <source>
        <dbReference type="ARBA" id="ARBA00022679"/>
    </source>
</evidence>
<dbReference type="RefSeq" id="WP_071175350.1">
    <property type="nucleotide sequence ID" value="NZ_CP017831.1"/>
</dbReference>
<dbReference type="GO" id="GO:0051301">
    <property type="term" value="P:cell division"/>
    <property type="evidence" value="ECO:0007669"/>
    <property type="project" value="UniProtKB-KW"/>
</dbReference>
<dbReference type="NCBIfam" id="TIGR01072">
    <property type="entry name" value="murA"/>
    <property type="match status" value="1"/>
</dbReference>
<keyword evidence="5 12" id="KW-0808">Transferase</keyword>
<comment type="caution">
    <text evidence="12">Lacks conserved residue(s) required for the propagation of feature annotation.</text>
</comment>
<evidence type="ECO:0000259" key="13">
    <source>
        <dbReference type="Pfam" id="PF00275"/>
    </source>
</evidence>
<protein>
    <recommendedName>
        <fullName evidence="12">UDP-N-acetylglucosamine 1-carboxyvinyltransferase</fullName>
        <ecNumber evidence="12">2.5.1.7</ecNumber>
    </recommendedName>
    <alternativeName>
        <fullName evidence="12">Enoylpyruvate transferase</fullName>
    </alternativeName>
    <alternativeName>
        <fullName evidence="12">UDP-N-acetylglucosamine enolpyruvyl transferase</fullName>
        <shortName evidence="12">EPT</shortName>
    </alternativeName>
</protein>
<dbReference type="InterPro" id="IPR001986">
    <property type="entry name" value="Enolpyruvate_Tfrase_dom"/>
</dbReference>
<evidence type="ECO:0000256" key="2">
    <source>
        <dbReference type="ARBA" id="ARBA00004752"/>
    </source>
</evidence>
<evidence type="ECO:0000313" key="15">
    <source>
        <dbReference type="Proteomes" id="UP000179284"/>
    </source>
</evidence>
<feature type="domain" description="Enolpyruvate transferase" evidence="13">
    <location>
        <begin position="7"/>
        <end position="405"/>
    </location>
</feature>
<dbReference type="GO" id="GO:0008760">
    <property type="term" value="F:UDP-N-acetylglucosamine 1-carboxyvinyltransferase activity"/>
    <property type="evidence" value="ECO:0007669"/>
    <property type="project" value="UniProtKB-UniRule"/>
</dbReference>
<dbReference type="KEGG" id="bhu:bhn_I0548"/>
<dbReference type="InterPro" id="IPR005750">
    <property type="entry name" value="UDP_GlcNAc_COvinyl_MurA"/>
</dbReference>
<dbReference type="EC" id="2.5.1.7" evidence="12"/>
<dbReference type="Proteomes" id="UP000179284">
    <property type="component" value="Chromosome I"/>
</dbReference>
<dbReference type="GO" id="GO:0019277">
    <property type="term" value="P:UDP-N-acetylgalactosamine biosynthetic process"/>
    <property type="evidence" value="ECO:0007669"/>
    <property type="project" value="InterPro"/>
</dbReference>
<dbReference type="InterPro" id="IPR050068">
    <property type="entry name" value="MurA_subfamily"/>
</dbReference>
<dbReference type="PANTHER" id="PTHR43783:SF2">
    <property type="entry name" value="UDP-N-ACETYLGLUCOSAMINE 1-CARBOXYVINYLTRANSFERASE 2"/>
    <property type="match status" value="1"/>
</dbReference>
<evidence type="ECO:0000313" key="14">
    <source>
        <dbReference type="EMBL" id="AOZ95582.1"/>
    </source>
</evidence>
<dbReference type="PANTHER" id="PTHR43783">
    <property type="entry name" value="UDP-N-ACETYLGLUCOSAMINE 1-CARBOXYVINYLTRANSFERASE"/>
    <property type="match status" value="1"/>
</dbReference>
<comment type="pathway">
    <text evidence="2 12">Cell wall biogenesis; peptidoglycan biosynthesis.</text>
</comment>
<dbReference type="FunFam" id="3.65.10.10:FF:000001">
    <property type="entry name" value="UDP-N-acetylglucosamine 1-carboxyvinyltransferase"/>
    <property type="match status" value="1"/>
</dbReference>
<feature type="binding site" evidence="12">
    <location>
        <position position="304"/>
    </location>
    <ligand>
        <name>UDP-N-acetyl-alpha-D-glucosamine</name>
        <dbReference type="ChEBI" id="CHEBI:57705"/>
    </ligand>
</feature>
<dbReference type="GO" id="GO:0071555">
    <property type="term" value="P:cell wall organization"/>
    <property type="evidence" value="ECO:0007669"/>
    <property type="project" value="UniProtKB-KW"/>
</dbReference>
<evidence type="ECO:0000256" key="9">
    <source>
        <dbReference type="ARBA" id="ARBA00023316"/>
    </source>
</evidence>
<feature type="binding site" evidence="12">
    <location>
        <begin position="122"/>
        <end position="126"/>
    </location>
    <ligand>
        <name>UDP-N-acetyl-alpha-D-glucosamine</name>
        <dbReference type="ChEBI" id="CHEBI:57705"/>
    </ligand>
</feature>
<dbReference type="GO" id="GO:0005737">
    <property type="term" value="C:cytoplasm"/>
    <property type="evidence" value="ECO:0007669"/>
    <property type="project" value="UniProtKB-SubCell"/>
</dbReference>
<keyword evidence="4 12" id="KW-0132">Cell division</keyword>
<dbReference type="SUPFAM" id="SSF55205">
    <property type="entry name" value="EPT/RTPC-like"/>
    <property type="match status" value="1"/>
</dbReference>
<keyword evidence="12" id="KW-0670">Pyruvate</keyword>
<dbReference type="NCBIfam" id="NF009470">
    <property type="entry name" value="PRK12830.1"/>
    <property type="match status" value="1"/>
</dbReference>
<dbReference type="HAMAP" id="MF_00111">
    <property type="entry name" value="MurA"/>
    <property type="match status" value="1"/>
</dbReference>
<evidence type="ECO:0000256" key="11">
    <source>
        <dbReference type="ARBA" id="ARBA00047527"/>
    </source>
</evidence>
<dbReference type="NCBIfam" id="NF006873">
    <property type="entry name" value="PRK09369.1"/>
    <property type="match status" value="1"/>
</dbReference>
<gene>
    <name evidence="12" type="primary">murA</name>
    <name evidence="14" type="ORF">bhn_I0548</name>
</gene>
<evidence type="ECO:0000256" key="7">
    <source>
        <dbReference type="ARBA" id="ARBA00022984"/>
    </source>
</evidence>
<dbReference type="UniPathway" id="UPA00219"/>
<keyword evidence="9 12" id="KW-0961">Cell wall biogenesis/degradation</keyword>
<keyword evidence="15" id="KW-1185">Reference proteome</keyword>
<keyword evidence="6 12" id="KW-0133">Cell shape</keyword>
<keyword evidence="7 12" id="KW-0573">Peptidoglycan synthesis</keyword>
<comment type="subcellular location">
    <subcellularLocation>
        <location evidence="1 12">Cytoplasm</location>
    </subcellularLocation>
</comment>
<dbReference type="CDD" id="cd01555">
    <property type="entry name" value="UdpNAET"/>
    <property type="match status" value="1"/>
</dbReference>
<feature type="binding site" evidence="12">
    <location>
        <position position="326"/>
    </location>
    <ligand>
        <name>UDP-N-acetyl-alpha-D-glucosamine</name>
        <dbReference type="ChEBI" id="CHEBI:57705"/>
    </ligand>
</feature>
<evidence type="ECO:0000256" key="6">
    <source>
        <dbReference type="ARBA" id="ARBA00022960"/>
    </source>
</evidence>
<comment type="function">
    <text evidence="12">Cell wall formation. Adds enolpyruvyl to UDP-N-acetylglucosamine.</text>
</comment>
<proteinExistence type="inferred from homology"/>
<reference evidence="15" key="1">
    <citation type="submission" date="2016-10" db="EMBL/GenBank/DDBJ databases">
        <title>The complete genome sequence of the rumen bacterium Butyrivibrio hungatei MB2003.</title>
        <authorList>
            <person name="Palevich N."/>
            <person name="Kelly W.J."/>
            <person name="Leahy S.C."/>
            <person name="Altermann E."/>
            <person name="Rakonjac J."/>
            <person name="Attwood G.T."/>
        </authorList>
    </citation>
    <scope>NUCLEOTIDE SEQUENCE [LARGE SCALE GENOMIC DNA]</scope>
    <source>
        <strain evidence="15">MB2003</strain>
    </source>
</reference>
<organism evidence="14 15">
    <name type="scientific">Butyrivibrio hungatei</name>
    <dbReference type="NCBI Taxonomy" id="185008"/>
    <lineage>
        <taxon>Bacteria</taxon>
        <taxon>Bacillati</taxon>
        <taxon>Bacillota</taxon>
        <taxon>Clostridia</taxon>
        <taxon>Lachnospirales</taxon>
        <taxon>Lachnospiraceae</taxon>
        <taxon>Butyrivibrio</taxon>
    </lineage>
</organism>
<feature type="active site" description="Proton donor" evidence="12">
    <location>
        <position position="117"/>
    </location>
</feature>
<dbReference type="OrthoDB" id="9803760at2"/>
<feature type="modified residue" description="2-(S-cysteinyl)pyruvic acid O-phosphothioketal" evidence="12">
    <location>
        <position position="117"/>
    </location>
</feature>
<feature type="binding site" evidence="12">
    <location>
        <position position="93"/>
    </location>
    <ligand>
        <name>UDP-N-acetyl-alpha-D-glucosamine</name>
        <dbReference type="ChEBI" id="CHEBI:57705"/>
    </ligand>
</feature>
<dbReference type="Gene3D" id="3.65.10.10">
    <property type="entry name" value="Enolpyruvate transferase domain"/>
    <property type="match status" value="2"/>
</dbReference>
<evidence type="ECO:0000256" key="3">
    <source>
        <dbReference type="ARBA" id="ARBA00022490"/>
    </source>
</evidence>
<evidence type="ECO:0000256" key="4">
    <source>
        <dbReference type="ARBA" id="ARBA00022618"/>
    </source>
</evidence>
<comment type="catalytic activity">
    <reaction evidence="11 12">
        <text>phosphoenolpyruvate + UDP-N-acetyl-alpha-D-glucosamine = UDP-N-acetyl-3-O-(1-carboxyvinyl)-alpha-D-glucosamine + phosphate</text>
        <dbReference type="Rhea" id="RHEA:18681"/>
        <dbReference type="ChEBI" id="CHEBI:43474"/>
        <dbReference type="ChEBI" id="CHEBI:57705"/>
        <dbReference type="ChEBI" id="CHEBI:58702"/>
        <dbReference type="ChEBI" id="CHEBI:68483"/>
        <dbReference type="EC" id="2.5.1.7"/>
    </reaction>
</comment>
<evidence type="ECO:0000256" key="1">
    <source>
        <dbReference type="ARBA" id="ARBA00004496"/>
    </source>
</evidence>
<dbReference type="GO" id="GO:0009252">
    <property type="term" value="P:peptidoglycan biosynthetic process"/>
    <property type="evidence" value="ECO:0007669"/>
    <property type="project" value="UniProtKB-UniRule"/>
</dbReference>
<comment type="similarity">
    <text evidence="10 12">Belongs to the EPSP synthase family. MurA subfamily.</text>
</comment>
<evidence type="ECO:0000256" key="10">
    <source>
        <dbReference type="ARBA" id="ARBA00038367"/>
    </source>
</evidence>
<name>A0A1D9NZB1_9FIRM</name>
<sequence length="429" mass="46091">MEKYVIKGGVPLVGEVEIGGAKNAALAILAAATMTDETVYIDNMPDASDTNAMLQAIESIGAFVERTGRHSVKINASQIRNYTIENDYIKKIRASYYLLGALLGKYKQAGVALPGGCNIGLRPIDQHIKGFTALGAKVTIQDIIHAKADRLVGSHIYLDVVSVGATINIMMAAAMAEGKTIIENAAKEPHVVDFANFLNSMGANIKGAGTDVIRIVGTSKLHGTEYTIIPDQIEAGTFMLAAAATKGDITVKNVIPKHLESISAKLIEMGCQIHESDDAVRVVATKRLTNTHVKTLPYPGYPTDMQPQITVALGLASGISIVTESIFENRFRYVDELTRMGASIKVEGSTAIIEGVDKYTGATISAPDLRAGAALVIAALTAEGYSTVEDIKYIERGYEDFDQKLRELGAHIEKVDSDYDVQKFKLKNA</sequence>
<dbReference type="Pfam" id="PF00275">
    <property type="entry name" value="EPSP_synthase"/>
    <property type="match status" value="1"/>
</dbReference>
<accession>A0A1D9NZB1</accession>
<dbReference type="AlphaFoldDB" id="A0A1D9NZB1"/>
<dbReference type="InterPro" id="IPR013792">
    <property type="entry name" value="RNA3'P_cycl/enolpyr_Trfase_a/b"/>
</dbReference>
<dbReference type="InterPro" id="IPR036968">
    <property type="entry name" value="Enolpyruvate_Tfrase_sf"/>
</dbReference>
<evidence type="ECO:0000256" key="8">
    <source>
        <dbReference type="ARBA" id="ARBA00023306"/>
    </source>
</evidence>